<organism evidence="4 5">
    <name type="scientific">Micavibrio aeruginosavorus</name>
    <dbReference type="NCBI Taxonomy" id="349221"/>
    <lineage>
        <taxon>Bacteria</taxon>
        <taxon>Pseudomonadati</taxon>
        <taxon>Bdellovibrionota</taxon>
        <taxon>Bdellovibrionia</taxon>
        <taxon>Bdellovibrionales</taxon>
        <taxon>Pseudobdellovibrionaceae</taxon>
        <taxon>Micavibrio</taxon>
    </lineage>
</organism>
<accession>A0A7T5UGE5</accession>
<keyword evidence="1" id="KW-0175">Coiled coil</keyword>
<sequence>MKHALLLTTAFCVFALPAAADTLPLKRVAISTSGLALFEHQGSVAGATEIEIPVRLDAVDDVLKSLVVLDSSGGFGGVTLPGREPLSQSFRDLPFSREDLNSPISLMNALQGAEIEITGATTIKGRLMNVVPETTTTEDGESITRHRVSVVTAEGVKTALLENLNNVRFTEATVQNQIDRALEAVYTNRIRDQRALTISLKGTDTRPVGITYVQAAPLWKSAYRLVMPEGSDKAFLQGWAILENTTGIDWNKVEVTLLSGAPVTYRQSLYESYYLSRPELPVKVMDRIMPRVDSGSMGDVGSIEGYIENEMLREESDAVMKKERRANAPAPALMAKMAMADSAVSMESMGYGGAPPMPAAVPMDMAQATMAVAQDAATQMVFTFPEPVTLAAGNSLMVPFVSRELPAERVWLYQPETNQGHPLAAVEMDNNGETGLPPGILTLYEQTGVQKATLHVGDAEMPMVPKSESRFISYALDTKTKITQEAQDDRQFGLLTISKGLMNHKVLWRNTTKYTIKAPAEEDRTIVIEHPRRPDWEMVTPEEMDGEPEMTDTHYRVKVSVPKGKTKTLSLTLQRDDTEVISLNGISPYEIDNRISLSGKDLKPEVRRALEKIKELQNTVYSAQNDINRIEEKRQEIFRDQERLRENLKTVAANNELGKRYLKELNDQEDALARIKKDQEAGQQRLNAAQETLSDYIGTLEF</sequence>
<gene>
    <name evidence="4" type="ORF">HYS17_06765</name>
</gene>
<feature type="coiled-coil region" evidence="1">
    <location>
        <begin position="606"/>
        <end position="647"/>
    </location>
</feature>
<evidence type="ECO:0000256" key="2">
    <source>
        <dbReference type="SAM" id="SignalP"/>
    </source>
</evidence>
<dbReference type="PANTHER" id="PTHR38075:SF1">
    <property type="entry name" value="DUF4139 DOMAIN-CONTAINING PROTEIN"/>
    <property type="match status" value="1"/>
</dbReference>
<dbReference type="PANTHER" id="PTHR38075">
    <property type="entry name" value="DUF4139 DOMAIN-CONTAINING PROTEIN"/>
    <property type="match status" value="1"/>
</dbReference>
<dbReference type="Proteomes" id="UP000595362">
    <property type="component" value="Chromosome"/>
</dbReference>
<feature type="domain" description="DUF4139" evidence="3">
    <location>
        <begin position="210"/>
        <end position="573"/>
    </location>
</feature>
<protein>
    <submittedName>
        <fullName evidence="4">DUF4139 domain-containing protein</fullName>
    </submittedName>
</protein>
<dbReference type="AlphaFoldDB" id="A0A7T5UGE5"/>
<name>A0A7T5UGE5_9BACT</name>
<reference evidence="4 5" key="1">
    <citation type="submission" date="2020-07" db="EMBL/GenBank/DDBJ databases">
        <title>Huge and variable diversity of episymbiotic CPR bacteria and DPANN archaea in groundwater ecosystems.</title>
        <authorList>
            <person name="He C.Y."/>
            <person name="Keren R."/>
            <person name="Whittaker M."/>
            <person name="Farag I.F."/>
            <person name="Doudna J."/>
            <person name="Cate J.H.D."/>
            <person name="Banfield J.F."/>
        </authorList>
    </citation>
    <scope>NUCLEOTIDE SEQUENCE [LARGE SCALE GENOMIC DNA]</scope>
    <source>
        <strain evidence="4">NC_groundwater_70_Ag_B-0.1um_54_66</strain>
    </source>
</reference>
<keyword evidence="2" id="KW-0732">Signal</keyword>
<dbReference type="EMBL" id="CP066681">
    <property type="protein sequence ID" value="QQG35260.1"/>
    <property type="molecule type" value="Genomic_DNA"/>
</dbReference>
<feature type="signal peptide" evidence="2">
    <location>
        <begin position="1"/>
        <end position="20"/>
    </location>
</feature>
<evidence type="ECO:0000256" key="1">
    <source>
        <dbReference type="SAM" id="Coils"/>
    </source>
</evidence>
<dbReference type="InterPro" id="IPR037291">
    <property type="entry name" value="DUF4139"/>
</dbReference>
<evidence type="ECO:0000259" key="3">
    <source>
        <dbReference type="Pfam" id="PF13598"/>
    </source>
</evidence>
<evidence type="ECO:0000313" key="5">
    <source>
        <dbReference type="Proteomes" id="UP000595362"/>
    </source>
</evidence>
<feature type="chain" id="PRO_5032564189" evidence="2">
    <location>
        <begin position="21"/>
        <end position="702"/>
    </location>
</feature>
<dbReference type="Pfam" id="PF13598">
    <property type="entry name" value="DUF4139"/>
    <property type="match status" value="1"/>
</dbReference>
<evidence type="ECO:0000313" key="4">
    <source>
        <dbReference type="EMBL" id="QQG35260.1"/>
    </source>
</evidence>
<proteinExistence type="predicted"/>